<accession>Q3USS7</accession>
<reference evidence="1" key="5">
    <citation type="journal article" date="2002" name="Nature">
        <title>Analysis of the mouse transcriptome based on functional annotation of 60,770 full-length cDNAs.</title>
        <authorList>
            <consortium name="The FANTOM Consortium and the RIKEN Genome Exploration Research Group Phase I and II Team"/>
        </authorList>
    </citation>
    <scope>NUCLEOTIDE SEQUENCE</scope>
    <source>
        <strain evidence="1">C57BL/6J</strain>
        <tissue evidence="1">Corpora quadrigemina</tissue>
    </source>
</reference>
<reference evidence="1" key="3">
    <citation type="journal article" date="2000" name="Genome Res.">
        <title>RIKEN integrated sequence analysis (RISA) system--384-format sequencing pipeline with 384 multicapillary sequencer.</title>
        <authorList>
            <person name="Shibata K."/>
            <person name="Itoh M."/>
            <person name="Aizawa K."/>
            <person name="Nagaoka S."/>
            <person name="Sasaki N."/>
            <person name="Carninci P."/>
            <person name="Konno H."/>
            <person name="Akiyama J."/>
            <person name="Nishi K."/>
            <person name="Kitsunai T."/>
            <person name="Tashiro H."/>
            <person name="Itoh M."/>
            <person name="Sumi N."/>
            <person name="Ishii Y."/>
            <person name="Nakamura S."/>
            <person name="Hazama M."/>
            <person name="Nishine T."/>
            <person name="Harada A."/>
            <person name="Yamamoto R."/>
            <person name="Matsumoto H."/>
            <person name="Sakaguchi S."/>
            <person name="Ikegami T."/>
            <person name="Kashiwagi K."/>
            <person name="Fujiwake S."/>
            <person name="Inoue K."/>
            <person name="Togawa Y."/>
            <person name="Izawa M."/>
            <person name="Ohara E."/>
            <person name="Watahiki M."/>
            <person name="Yoneda Y."/>
            <person name="Ishikawa T."/>
            <person name="Ozawa K."/>
            <person name="Tanaka T."/>
            <person name="Matsuura S."/>
            <person name="Kawai J."/>
            <person name="Okazaki Y."/>
            <person name="Muramatsu M."/>
            <person name="Inoue Y."/>
            <person name="Kira A."/>
            <person name="Hayashizaki Y."/>
        </authorList>
    </citation>
    <scope>NUCLEOTIDE SEQUENCE</scope>
    <source>
        <strain evidence="1">C57BL/6J</strain>
        <tissue evidence="1">Corpora quadrigemina</tissue>
    </source>
</reference>
<reference evidence="1" key="7">
    <citation type="journal article" date="2005" name="Science">
        <title>The Transcriptional Landscape of the Mammalian Genome.</title>
        <authorList>
            <consortium name="The FANTOM Consortium"/>
            <consortium name="Riken Genome Exploration Research Group and Genome Science Group (Genome Network Project Core Group)"/>
        </authorList>
    </citation>
    <scope>NUCLEOTIDE SEQUENCE</scope>
    <source>
        <strain evidence="1">C57BL/6J</strain>
        <tissue evidence="1">Corpora quadrigemina</tissue>
    </source>
</reference>
<dbReference type="MGI" id="MGI:2441730">
    <property type="gene designation" value="Tbl1xr1"/>
</dbReference>
<organism evidence="1">
    <name type="scientific">Mus musculus</name>
    <name type="common">Mouse</name>
    <dbReference type="NCBI Taxonomy" id="10090"/>
    <lineage>
        <taxon>Eukaryota</taxon>
        <taxon>Metazoa</taxon>
        <taxon>Chordata</taxon>
        <taxon>Craniata</taxon>
        <taxon>Vertebrata</taxon>
        <taxon>Euteleostomi</taxon>
        <taxon>Mammalia</taxon>
        <taxon>Eutheria</taxon>
        <taxon>Euarchontoglires</taxon>
        <taxon>Glires</taxon>
        <taxon>Rodentia</taxon>
        <taxon>Myomorpha</taxon>
        <taxon>Muroidea</taxon>
        <taxon>Muridae</taxon>
        <taxon>Murinae</taxon>
        <taxon>Mus</taxon>
        <taxon>Mus</taxon>
    </lineage>
</organism>
<protein>
    <submittedName>
        <fullName evidence="1">Uncharacterized protein</fullName>
    </submittedName>
</protein>
<reference evidence="1" key="2">
    <citation type="journal article" date="2000" name="Genome Res.">
        <title>Normalization and subtraction of cap-trapper-selected cDNAs to prepare full-length cDNA libraries for rapid discovery of new genes.</title>
        <authorList>
            <person name="Carninci P."/>
            <person name="Shibata Y."/>
            <person name="Hayatsu N."/>
            <person name="Sugahara Y."/>
            <person name="Shibata K."/>
            <person name="Itoh M."/>
            <person name="Konno H."/>
            <person name="Okazaki Y."/>
            <person name="Muramatsu M."/>
            <person name="Hayashizaki Y."/>
        </authorList>
    </citation>
    <scope>NUCLEOTIDE SEQUENCE</scope>
    <source>
        <strain evidence="1">C57BL/6J</strain>
        <tissue evidence="1">Corpora quadrigemina</tissue>
    </source>
</reference>
<dbReference type="AlphaFoldDB" id="Q3USS7"/>
<name>Q3USS7_MOUSE</name>
<sequence>MNEEQRPAEDWAFCYLKKSRMTRLLQAHLTSFTKCIGKPSQTVLSCSFKDHLRFCKCFAHFHRSWILRSLERYLHSCCRNPASVDQHHGTAAEASIWGLAASLQRPRGRFSVCFSFPPFV</sequence>
<gene>
    <name evidence="2" type="primary">Tbl1xr1</name>
</gene>
<evidence type="ECO:0000313" key="1">
    <source>
        <dbReference type="EMBL" id="BAE24254.1"/>
    </source>
</evidence>
<reference evidence="1" key="8">
    <citation type="journal article" date="2005" name="Science">
        <title>Antisense Transcription in the Mammalian Transcriptome.</title>
        <authorList>
            <consortium name="RIKEN Genome Exploration Research Group and Genome Science Group (Genome Network Project Core Group) and the FANTOM Consortium"/>
        </authorList>
    </citation>
    <scope>NUCLEOTIDE SEQUENCE</scope>
    <source>
        <strain evidence="1">C57BL/6J</strain>
        <tissue evidence="1">Corpora quadrigemina</tissue>
    </source>
</reference>
<reference evidence="1" key="6">
    <citation type="submission" date="2004-03" db="EMBL/GenBank/DDBJ databases">
        <authorList>
            <person name="Arakawa T."/>
            <person name="Carninci P."/>
            <person name="Fukuda S."/>
            <person name="Hashizume W."/>
            <person name="Hayashida K."/>
            <person name="Hori F."/>
            <person name="Iida J."/>
            <person name="Imamura K."/>
            <person name="Imotani K."/>
            <person name="Itoh M."/>
            <person name="Kanagawa S."/>
            <person name="Kawai J."/>
            <person name="Kojima M."/>
            <person name="Konno H."/>
            <person name="Murata M."/>
            <person name="Nakamura M."/>
            <person name="Ninomiya N."/>
            <person name="Nishiyori H."/>
            <person name="Nomura K."/>
            <person name="Ohno M."/>
            <person name="Sakazume N."/>
            <person name="Sano H."/>
            <person name="Sasaki D."/>
            <person name="Shibata K."/>
            <person name="Shiraki T."/>
            <person name="Tagami M."/>
            <person name="Tagami Y."/>
            <person name="Waki K."/>
            <person name="Watahiki A."/>
            <person name="Muramatsu M."/>
            <person name="Hayashizaki Y."/>
        </authorList>
    </citation>
    <scope>NUCLEOTIDE SEQUENCE</scope>
    <source>
        <strain evidence="1">C57BL/6J</strain>
        <tissue evidence="1">Corpora quadrigemina</tissue>
    </source>
</reference>
<reference evidence="1" key="1">
    <citation type="journal article" date="1999" name="Methods Enzymol.">
        <title>High-efficiency full-length cDNA cloning.</title>
        <authorList>
            <person name="Carninci P."/>
            <person name="Hayashizaki Y."/>
        </authorList>
    </citation>
    <scope>NUCLEOTIDE SEQUENCE</scope>
    <source>
        <strain evidence="1">C57BL/6J</strain>
        <tissue evidence="1">Corpora quadrigemina</tissue>
    </source>
</reference>
<dbReference type="EMBL" id="AK140144">
    <property type="protein sequence ID" value="BAE24254.1"/>
    <property type="molecule type" value="mRNA"/>
</dbReference>
<evidence type="ECO:0000313" key="2">
    <source>
        <dbReference type="MGI" id="MGI:2441730"/>
    </source>
</evidence>
<proteinExistence type="evidence at transcript level"/>
<dbReference type="AGR" id="MGI:2441730"/>
<reference evidence="1" key="4">
    <citation type="journal article" date="2001" name="Nature">
        <title>Functional annotation of a full-length mouse cDNA collection.</title>
        <authorList>
            <consortium name="The RIKEN Genome Exploration Research Group Phase II Team and the FANTOM Consortium"/>
        </authorList>
    </citation>
    <scope>NUCLEOTIDE SEQUENCE</scope>
    <source>
        <strain evidence="1">C57BL/6J</strain>
        <tissue evidence="1">Corpora quadrigemina</tissue>
    </source>
</reference>